<dbReference type="PANTHER" id="PTHR23184:SF9">
    <property type="entry name" value="TETRATRICOPEPTIDE REPEAT PROTEIN 14"/>
    <property type="match status" value="1"/>
</dbReference>
<feature type="region of interest" description="Disordered" evidence="2">
    <location>
        <begin position="181"/>
        <end position="201"/>
    </location>
</feature>
<sequence length="278" mass="30422">MFAAVQEGKESPFLSRLQSSRTFNSPDCAGSMAEVYRIGRRLEGLKGSSSVSDVASDEALEDLRDSLKVGIKAVWSQEAVRRGVSAAKAGDYENAHKSYARALELDRRNVDAWVARGAAHANDQNFQQAAQDFKTALEIKPDDGNAAKYLQATKDRMAQLGLRMLAPSARTPPKAADLYRAAGSAERQHASQLQAQPASGFRDNYMDAARKTLEDPDRHQSGVGGENRPAQASPSQDQSSGREGKDDMDLQEALKIVTEHYSRRNAQFLCPICCWKAC</sequence>
<proteinExistence type="predicted"/>
<dbReference type="KEGG" id="csl:COCSUDRAFT_59009"/>
<dbReference type="eggNOG" id="ENOG502R8T4">
    <property type="taxonomic scope" value="Eukaryota"/>
</dbReference>
<keyword evidence="1" id="KW-0802">TPR repeat</keyword>
<evidence type="ECO:0000256" key="2">
    <source>
        <dbReference type="SAM" id="MobiDB-lite"/>
    </source>
</evidence>
<dbReference type="PANTHER" id="PTHR23184">
    <property type="entry name" value="TETRATRICOPEPTIDE REPEAT PROTEIN 14"/>
    <property type="match status" value="1"/>
</dbReference>
<dbReference type="SMART" id="SM00028">
    <property type="entry name" value="TPR"/>
    <property type="match status" value="2"/>
</dbReference>
<gene>
    <name evidence="3" type="ORF">COCSUDRAFT_59009</name>
</gene>
<dbReference type="GeneID" id="17044483"/>
<dbReference type="OrthoDB" id="515244at2759"/>
<comment type="caution">
    <text evidence="3">The sequence shown here is derived from an EMBL/GenBank/DDBJ whole genome shotgun (WGS) entry which is preliminary data.</text>
</comment>
<feature type="region of interest" description="Disordered" evidence="2">
    <location>
        <begin position="214"/>
        <end position="247"/>
    </location>
</feature>
<accession>I0Z754</accession>
<protein>
    <submittedName>
        <fullName evidence="3">Uncharacterized protein</fullName>
    </submittedName>
</protein>
<name>I0Z754_COCSC</name>
<dbReference type="InterPro" id="IPR019734">
    <property type="entry name" value="TPR_rpt"/>
</dbReference>
<evidence type="ECO:0000313" key="4">
    <source>
        <dbReference type="Proteomes" id="UP000007264"/>
    </source>
</evidence>
<dbReference type="InterPro" id="IPR011990">
    <property type="entry name" value="TPR-like_helical_dom_sf"/>
</dbReference>
<feature type="repeat" description="TPR" evidence="1">
    <location>
        <begin position="76"/>
        <end position="109"/>
    </location>
</feature>
<dbReference type="Pfam" id="PF13432">
    <property type="entry name" value="TPR_16"/>
    <property type="match status" value="1"/>
</dbReference>
<dbReference type="STRING" id="574566.I0Z754"/>
<keyword evidence="4" id="KW-1185">Reference proteome</keyword>
<organism evidence="3 4">
    <name type="scientific">Coccomyxa subellipsoidea (strain C-169)</name>
    <name type="common">Green microalga</name>
    <dbReference type="NCBI Taxonomy" id="574566"/>
    <lineage>
        <taxon>Eukaryota</taxon>
        <taxon>Viridiplantae</taxon>
        <taxon>Chlorophyta</taxon>
        <taxon>core chlorophytes</taxon>
        <taxon>Trebouxiophyceae</taxon>
        <taxon>Trebouxiophyceae incertae sedis</taxon>
        <taxon>Coccomyxaceae</taxon>
        <taxon>Coccomyxa</taxon>
        <taxon>Coccomyxa subellipsoidea</taxon>
    </lineage>
</organism>
<dbReference type="Gene3D" id="1.25.40.10">
    <property type="entry name" value="Tetratricopeptide repeat domain"/>
    <property type="match status" value="1"/>
</dbReference>
<reference evidence="3 4" key="1">
    <citation type="journal article" date="2012" name="Genome Biol.">
        <title>The genome of the polar eukaryotic microalga coccomyxa subellipsoidea reveals traits of cold adaptation.</title>
        <authorList>
            <person name="Blanc G."/>
            <person name="Agarkova I."/>
            <person name="Grimwood J."/>
            <person name="Kuo A."/>
            <person name="Brueggeman A."/>
            <person name="Dunigan D."/>
            <person name="Gurnon J."/>
            <person name="Ladunga I."/>
            <person name="Lindquist E."/>
            <person name="Lucas S."/>
            <person name="Pangilinan J."/>
            <person name="Proschold T."/>
            <person name="Salamov A."/>
            <person name="Schmutz J."/>
            <person name="Weeks D."/>
            <person name="Yamada T."/>
            <person name="Claverie J.M."/>
            <person name="Grigoriev I."/>
            <person name="Van Etten J."/>
            <person name="Lomsadze A."/>
            <person name="Borodovsky M."/>
        </authorList>
    </citation>
    <scope>NUCLEOTIDE SEQUENCE [LARGE SCALE GENOMIC DNA]</scope>
    <source>
        <strain evidence="3 4">C-169</strain>
    </source>
</reference>
<evidence type="ECO:0000313" key="3">
    <source>
        <dbReference type="EMBL" id="EIE26473.1"/>
    </source>
</evidence>
<dbReference type="RefSeq" id="XP_005651017.1">
    <property type="nucleotide sequence ID" value="XM_005650960.1"/>
</dbReference>
<dbReference type="EMBL" id="AGSI01000002">
    <property type="protein sequence ID" value="EIE26473.1"/>
    <property type="molecule type" value="Genomic_DNA"/>
</dbReference>
<feature type="compositionally biased region" description="Low complexity" evidence="2">
    <location>
        <begin position="229"/>
        <end position="239"/>
    </location>
</feature>
<dbReference type="SUPFAM" id="SSF48452">
    <property type="entry name" value="TPR-like"/>
    <property type="match status" value="1"/>
</dbReference>
<dbReference type="AlphaFoldDB" id="I0Z754"/>
<evidence type="ECO:0000256" key="1">
    <source>
        <dbReference type="PROSITE-ProRule" id="PRU00339"/>
    </source>
</evidence>
<dbReference type="Proteomes" id="UP000007264">
    <property type="component" value="Unassembled WGS sequence"/>
</dbReference>
<dbReference type="InterPro" id="IPR039190">
    <property type="entry name" value="TTC14"/>
</dbReference>
<dbReference type="PROSITE" id="PS50005">
    <property type="entry name" value="TPR"/>
    <property type="match status" value="2"/>
</dbReference>
<feature type="repeat" description="TPR" evidence="1">
    <location>
        <begin position="110"/>
        <end position="143"/>
    </location>
</feature>